<comment type="pathway">
    <text evidence="1 7">Cofactor biosynthesis; thiamine diphosphate biosynthesis; thiamine diphosphate from thiamine: step 1/1.</text>
</comment>
<dbReference type="GO" id="GO:0016301">
    <property type="term" value="F:kinase activity"/>
    <property type="evidence" value="ECO:0007669"/>
    <property type="project" value="UniProtKB-UniRule"/>
</dbReference>
<dbReference type="GO" id="GO:0006772">
    <property type="term" value="P:thiamine metabolic process"/>
    <property type="evidence" value="ECO:0007669"/>
    <property type="project" value="InterPro"/>
</dbReference>
<dbReference type="InterPro" id="IPR036759">
    <property type="entry name" value="TPK_catalytic_sf"/>
</dbReference>
<dbReference type="Pfam" id="PF04263">
    <property type="entry name" value="TPK_catalytic"/>
    <property type="match status" value="1"/>
</dbReference>
<dbReference type="AlphaFoldDB" id="S2JEW1"/>
<dbReference type="Proteomes" id="UP000014254">
    <property type="component" value="Unassembled WGS sequence"/>
</dbReference>
<feature type="domain" description="Thiamin pyrophosphokinase thiamin-binding" evidence="8">
    <location>
        <begin position="190"/>
        <end position="252"/>
    </location>
</feature>
<dbReference type="UniPathway" id="UPA00060">
    <property type="reaction ID" value="UER00597"/>
</dbReference>
<dbReference type="Gene3D" id="2.60.120.320">
    <property type="entry name" value="Thiamin pyrophosphokinase, thiamin-binding domain"/>
    <property type="match status" value="1"/>
</dbReference>
<sequence length="262" mass="29590">MLTKNLINLITHWCPSNVLSRDGNAKKFCLIVLNQPIKHVDAFHRLWNNATFRFVADGGSNRLYDAFKHDQQKLAQYIPDEIRGDLDSIRPDVRAYYESKSVKITKVSDQDSTDFMKCVALLNEKEKERGQIFDIVATPALGGRFDQTIASINMLYMLKDDIERRFILVSDENLTVLLDKRNGGSSRQESLHQLIHTLGPTCGVMPIGSPATLTTKGLKWDMDNLRCEFGGMVSTSNAVDNDMIEIVTDAPVVWTIEINLLK</sequence>
<dbReference type="InParanoid" id="S2JEW1"/>
<dbReference type="eggNOG" id="KOG3153">
    <property type="taxonomic scope" value="Eukaryota"/>
</dbReference>
<keyword evidence="10" id="KW-1185">Reference proteome</keyword>
<proteinExistence type="inferred from homology"/>
<evidence type="ECO:0000256" key="3">
    <source>
        <dbReference type="ARBA" id="ARBA00022679"/>
    </source>
</evidence>
<comment type="catalytic activity">
    <reaction evidence="7">
        <text>thiamine + ATP = thiamine diphosphate + AMP + H(+)</text>
        <dbReference type="Rhea" id="RHEA:11576"/>
        <dbReference type="ChEBI" id="CHEBI:15378"/>
        <dbReference type="ChEBI" id="CHEBI:18385"/>
        <dbReference type="ChEBI" id="CHEBI:30616"/>
        <dbReference type="ChEBI" id="CHEBI:58937"/>
        <dbReference type="ChEBI" id="CHEBI:456215"/>
    </reaction>
</comment>
<dbReference type="GO" id="GO:0004788">
    <property type="term" value="F:thiamine diphosphokinase activity"/>
    <property type="evidence" value="ECO:0007669"/>
    <property type="project" value="UniProtKB-UniRule"/>
</dbReference>
<protein>
    <recommendedName>
        <fullName evidence="7">Thiamine pyrophosphokinase</fullName>
        <ecNumber evidence="7">2.7.6.2</ecNumber>
    </recommendedName>
</protein>
<keyword evidence="4 7" id="KW-0547">Nucleotide-binding</keyword>
<evidence type="ECO:0000313" key="10">
    <source>
        <dbReference type="Proteomes" id="UP000014254"/>
    </source>
</evidence>
<evidence type="ECO:0000256" key="7">
    <source>
        <dbReference type="PIRNR" id="PIRNR031057"/>
    </source>
</evidence>
<dbReference type="InterPro" id="IPR006282">
    <property type="entry name" value="Thi_PPkinase"/>
</dbReference>
<keyword evidence="6 7" id="KW-0067">ATP-binding</keyword>
<dbReference type="PANTHER" id="PTHR13622:SF8">
    <property type="entry name" value="THIAMIN PYROPHOSPHOKINASE 1"/>
    <property type="match status" value="1"/>
</dbReference>
<dbReference type="CDD" id="cd07995">
    <property type="entry name" value="TPK"/>
    <property type="match status" value="1"/>
</dbReference>
<comment type="similarity">
    <text evidence="2 7">Belongs to the thiamine pyrophosphokinase family.</text>
</comment>
<evidence type="ECO:0000256" key="5">
    <source>
        <dbReference type="ARBA" id="ARBA00022777"/>
    </source>
</evidence>
<dbReference type="Gene3D" id="3.40.50.10240">
    <property type="entry name" value="Thiamin pyrophosphokinase, catalytic domain"/>
    <property type="match status" value="1"/>
</dbReference>
<organism evidence="9 10">
    <name type="scientific">Mucor circinelloides f. circinelloides (strain 1006PhL)</name>
    <name type="common">Mucormycosis agent</name>
    <name type="synonym">Calyptromyces circinelloides</name>
    <dbReference type="NCBI Taxonomy" id="1220926"/>
    <lineage>
        <taxon>Eukaryota</taxon>
        <taxon>Fungi</taxon>
        <taxon>Fungi incertae sedis</taxon>
        <taxon>Mucoromycota</taxon>
        <taxon>Mucoromycotina</taxon>
        <taxon>Mucoromycetes</taxon>
        <taxon>Mucorales</taxon>
        <taxon>Mucorineae</taxon>
        <taxon>Mucoraceae</taxon>
        <taxon>Mucor</taxon>
    </lineage>
</organism>
<dbReference type="VEuPathDB" id="FungiDB:HMPREF1544_04856"/>
<evidence type="ECO:0000259" key="8">
    <source>
        <dbReference type="SMART" id="SM00983"/>
    </source>
</evidence>
<dbReference type="InterPro" id="IPR036371">
    <property type="entry name" value="TPK_B1-bd_sf"/>
</dbReference>
<dbReference type="EC" id="2.7.6.2" evidence="7"/>
<evidence type="ECO:0000313" key="9">
    <source>
        <dbReference type="EMBL" id="EPB88389.1"/>
    </source>
</evidence>
<dbReference type="SUPFAM" id="SSF63999">
    <property type="entry name" value="Thiamin pyrophosphokinase, catalytic domain"/>
    <property type="match status" value="1"/>
</dbReference>
<dbReference type="OrthoDB" id="25149at2759"/>
<evidence type="ECO:0000256" key="6">
    <source>
        <dbReference type="ARBA" id="ARBA00022840"/>
    </source>
</evidence>
<dbReference type="FunFam" id="2.60.120.320:FF:000001">
    <property type="entry name" value="Thiamine pyrophosphokinase"/>
    <property type="match status" value="1"/>
</dbReference>
<dbReference type="OMA" id="HHLYMMT"/>
<dbReference type="STRING" id="1220926.S2JEW1"/>
<dbReference type="InterPro" id="IPR007373">
    <property type="entry name" value="Thiamin_PyroPKinase_B1-bd"/>
</dbReference>
<accession>S2JEW1</accession>
<evidence type="ECO:0000256" key="2">
    <source>
        <dbReference type="ARBA" id="ARBA00006785"/>
    </source>
</evidence>
<dbReference type="GO" id="GO:0005524">
    <property type="term" value="F:ATP binding"/>
    <property type="evidence" value="ECO:0007669"/>
    <property type="project" value="UniProtKB-UniRule"/>
</dbReference>
<evidence type="ECO:0000256" key="1">
    <source>
        <dbReference type="ARBA" id="ARBA00005078"/>
    </source>
</evidence>
<dbReference type="PIRSF" id="PIRSF031057">
    <property type="entry name" value="Thiamin_pyrophosphokinase"/>
    <property type="match status" value="1"/>
</dbReference>
<dbReference type="SUPFAM" id="SSF63862">
    <property type="entry name" value="Thiamin pyrophosphokinase, substrate-binding domain"/>
    <property type="match status" value="1"/>
</dbReference>
<dbReference type="NCBIfam" id="TIGR01378">
    <property type="entry name" value="thi_PPkinase"/>
    <property type="match status" value="1"/>
</dbReference>
<dbReference type="PANTHER" id="PTHR13622">
    <property type="entry name" value="THIAMIN PYROPHOSPHOKINASE"/>
    <property type="match status" value="1"/>
</dbReference>
<evidence type="ECO:0000256" key="4">
    <source>
        <dbReference type="ARBA" id="ARBA00022741"/>
    </source>
</evidence>
<dbReference type="GO" id="GO:0009229">
    <property type="term" value="P:thiamine diphosphate biosynthetic process"/>
    <property type="evidence" value="ECO:0007669"/>
    <property type="project" value="UniProtKB-UniRule"/>
</dbReference>
<keyword evidence="5 7" id="KW-0418">Kinase</keyword>
<dbReference type="Pfam" id="PF04265">
    <property type="entry name" value="TPK_B1_binding"/>
    <property type="match status" value="1"/>
</dbReference>
<name>S2JEW1_MUCC1</name>
<dbReference type="InterPro" id="IPR007371">
    <property type="entry name" value="TPK_catalytic"/>
</dbReference>
<reference evidence="10" key="1">
    <citation type="submission" date="2013-05" db="EMBL/GenBank/DDBJ databases">
        <title>The Genome sequence of Mucor circinelloides f. circinelloides 1006PhL.</title>
        <authorList>
            <consortium name="The Broad Institute Genomics Platform"/>
            <person name="Cuomo C."/>
            <person name="Earl A."/>
            <person name="Findley K."/>
            <person name="Lee S.C."/>
            <person name="Walker B."/>
            <person name="Young S."/>
            <person name="Zeng Q."/>
            <person name="Gargeya S."/>
            <person name="Fitzgerald M."/>
            <person name="Haas B."/>
            <person name="Abouelleil A."/>
            <person name="Allen A.W."/>
            <person name="Alvarado L."/>
            <person name="Arachchi H.M."/>
            <person name="Berlin A.M."/>
            <person name="Chapman S.B."/>
            <person name="Gainer-Dewar J."/>
            <person name="Goldberg J."/>
            <person name="Griggs A."/>
            <person name="Gujja S."/>
            <person name="Hansen M."/>
            <person name="Howarth C."/>
            <person name="Imamovic A."/>
            <person name="Ireland A."/>
            <person name="Larimer J."/>
            <person name="McCowan C."/>
            <person name="Murphy C."/>
            <person name="Pearson M."/>
            <person name="Poon T.W."/>
            <person name="Priest M."/>
            <person name="Roberts A."/>
            <person name="Saif S."/>
            <person name="Shea T."/>
            <person name="Sisk P."/>
            <person name="Sykes S."/>
            <person name="Wortman J."/>
            <person name="Nusbaum C."/>
            <person name="Birren B."/>
        </authorList>
    </citation>
    <scope>NUCLEOTIDE SEQUENCE [LARGE SCALE GENOMIC DNA]</scope>
    <source>
        <strain evidence="10">1006PhL</strain>
    </source>
</reference>
<dbReference type="InterPro" id="IPR016966">
    <property type="entry name" value="Thiamin_pyrophosphokinase_euk"/>
</dbReference>
<gene>
    <name evidence="9" type="ORF">HMPREF1544_04856</name>
</gene>
<dbReference type="SMART" id="SM00983">
    <property type="entry name" value="TPK_B1_binding"/>
    <property type="match status" value="1"/>
</dbReference>
<keyword evidence="3 7" id="KW-0808">Transferase</keyword>
<dbReference type="EMBL" id="KE123952">
    <property type="protein sequence ID" value="EPB88389.1"/>
    <property type="molecule type" value="Genomic_DNA"/>
</dbReference>
<dbReference type="GO" id="GO:0030975">
    <property type="term" value="F:thiamine binding"/>
    <property type="evidence" value="ECO:0007669"/>
    <property type="project" value="UniProtKB-UniRule"/>
</dbReference>